<protein>
    <submittedName>
        <fullName evidence="10">ABC transporter permease</fullName>
    </submittedName>
</protein>
<feature type="transmembrane region" description="Helical" evidence="8">
    <location>
        <begin position="223"/>
        <end position="245"/>
    </location>
</feature>
<dbReference type="InterPro" id="IPR035906">
    <property type="entry name" value="MetI-like_sf"/>
</dbReference>
<feature type="transmembrane region" description="Helical" evidence="8">
    <location>
        <begin position="39"/>
        <end position="64"/>
    </location>
</feature>
<dbReference type="PROSITE" id="PS50928">
    <property type="entry name" value="ABC_TM1"/>
    <property type="match status" value="1"/>
</dbReference>
<organism evidence="10 11">
    <name type="scientific">Rhodosalinus halophilus</name>
    <dbReference type="NCBI Taxonomy" id="2259333"/>
    <lineage>
        <taxon>Bacteria</taxon>
        <taxon>Pseudomonadati</taxon>
        <taxon>Pseudomonadota</taxon>
        <taxon>Alphaproteobacteria</taxon>
        <taxon>Rhodobacterales</taxon>
        <taxon>Paracoccaceae</taxon>
        <taxon>Rhodosalinus</taxon>
    </lineage>
</organism>
<accession>A0A365U583</accession>
<keyword evidence="7 8" id="KW-0472">Membrane</keyword>
<dbReference type="PANTHER" id="PTHR42929:SF1">
    <property type="entry name" value="INNER MEMBRANE ABC TRANSPORTER PERMEASE PROTEIN YDCU-RELATED"/>
    <property type="match status" value="1"/>
</dbReference>
<comment type="subcellular location">
    <subcellularLocation>
        <location evidence="1 8">Cell membrane</location>
        <topology evidence="1 8">Multi-pass membrane protein</topology>
    </subcellularLocation>
</comment>
<dbReference type="PANTHER" id="PTHR42929">
    <property type="entry name" value="INNER MEMBRANE ABC TRANSPORTER PERMEASE PROTEIN YDCU-RELATED-RELATED"/>
    <property type="match status" value="1"/>
</dbReference>
<dbReference type="GO" id="GO:0055085">
    <property type="term" value="P:transmembrane transport"/>
    <property type="evidence" value="ECO:0007669"/>
    <property type="project" value="InterPro"/>
</dbReference>
<evidence type="ECO:0000256" key="1">
    <source>
        <dbReference type="ARBA" id="ARBA00004651"/>
    </source>
</evidence>
<feature type="transmembrane region" description="Helical" evidence="8">
    <location>
        <begin position="181"/>
        <end position="202"/>
    </location>
</feature>
<evidence type="ECO:0000313" key="10">
    <source>
        <dbReference type="EMBL" id="RBI83490.1"/>
    </source>
</evidence>
<evidence type="ECO:0000256" key="3">
    <source>
        <dbReference type="ARBA" id="ARBA00022448"/>
    </source>
</evidence>
<evidence type="ECO:0000256" key="2">
    <source>
        <dbReference type="ARBA" id="ARBA00007069"/>
    </source>
</evidence>
<reference evidence="10 11" key="1">
    <citation type="submission" date="2018-07" db="EMBL/GenBank/DDBJ databases">
        <title>Rhodosalinus sp. strain E84T genomic sequence and assembly.</title>
        <authorList>
            <person name="Liu Z.-W."/>
            <person name="Lu D.-C."/>
        </authorList>
    </citation>
    <scope>NUCLEOTIDE SEQUENCE [LARGE SCALE GENOMIC DNA]</scope>
    <source>
        <strain evidence="10 11">E84</strain>
    </source>
</reference>
<feature type="transmembrane region" description="Helical" evidence="8">
    <location>
        <begin position="127"/>
        <end position="147"/>
    </location>
</feature>
<comment type="similarity">
    <text evidence="2">Belongs to the binding-protein-dependent transport system permease family. CysTW subfamily.</text>
</comment>
<dbReference type="Pfam" id="PF00528">
    <property type="entry name" value="BPD_transp_1"/>
    <property type="match status" value="1"/>
</dbReference>
<keyword evidence="6 8" id="KW-1133">Transmembrane helix</keyword>
<dbReference type="EMBL" id="QNTQ01000016">
    <property type="protein sequence ID" value="RBI83490.1"/>
    <property type="molecule type" value="Genomic_DNA"/>
</dbReference>
<dbReference type="OrthoDB" id="9807047at2"/>
<name>A0A365U583_9RHOB</name>
<keyword evidence="5 8" id="KW-0812">Transmembrane</keyword>
<evidence type="ECO:0000256" key="8">
    <source>
        <dbReference type="RuleBase" id="RU363032"/>
    </source>
</evidence>
<dbReference type="InterPro" id="IPR000515">
    <property type="entry name" value="MetI-like"/>
</dbReference>
<dbReference type="CDD" id="cd06261">
    <property type="entry name" value="TM_PBP2"/>
    <property type="match status" value="1"/>
</dbReference>
<feature type="transmembrane region" description="Helical" evidence="8">
    <location>
        <begin position="281"/>
        <end position="302"/>
    </location>
</feature>
<dbReference type="Proteomes" id="UP000253370">
    <property type="component" value="Unassembled WGS sequence"/>
</dbReference>
<evidence type="ECO:0000256" key="6">
    <source>
        <dbReference type="ARBA" id="ARBA00022989"/>
    </source>
</evidence>
<comment type="caution">
    <text evidence="10">The sequence shown here is derived from an EMBL/GenBank/DDBJ whole genome shotgun (WGS) entry which is preliminary data.</text>
</comment>
<feature type="domain" description="ABC transmembrane type-1" evidence="9">
    <location>
        <begin position="93"/>
        <end position="302"/>
    </location>
</feature>
<dbReference type="RefSeq" id="WP_113290419.1">
    <property type="nucleotide sequence ID" value="NZ_QNTQ01000016.1"/>
</dbReference>
<keyword evidence="4" id="KW-1003">Cell membrane</keyword>
<dbReference type="AlphaFoldDB" id="A0A365U583"/>
<dbReference type="Gene3D" id="1.10.3720.10">
    <property type="entry name" value="MetI-like"/>
    <property type="match status" value="1"/>
</dbReference>
<evidence type="ECO:0000256" key="7">
    <source>
        <dbReference type="ARBA" id="ARBA00023136"/>
    </source>
</evidence>
<feature type="transmembrane region" description="Helical" evidence="8">
    <location>
        <begin position="97"/>
        <end position="120"/>
    </location>
</feature>
<dbReference type="SUPFAM" id="SSF161098">
    <property type="entry name" value="MetI-like"/>
    <property type="match status" value="1"/>
</dbReference>
<proteinExistence type="inferred from homology"/>
<evidence type="ECO:0000256" key="4">
    <source>
        <dbReference type="ARBA" id="ARBA00022475"/>
    </source>
</evidence>
<evidence type="ECO:0000256" key="5">
    <source>
        <dbReference type="ARBA" id="ARBA00022692"/>
    </source>
</evidence>
<dbReference type="GO" id="GO:0005886">
    <property type="term" value="C:plasma membrane"/>
    <property type="evidence" value="ECO:0007669"/>
    <property type="project" value="UniProtKB-SubCell"/>
</dbReference>
<gene>
    <name evidence="10" type="ORF">DRV85_15640</name>
</gene>
<keyword evidence="3 8" id="KW-0813">Transport</keyword>
<evidence type="ECO:0000259" key="9">
    <source>
        <dbReference type="PROSITE" id="PS50928"/>
    </source>
</evidence>
<evidence type="ECO:0000313" key="11">
    <source>
        <dbReference type="Proteomes" id="UP000253370"/>
    </source>
</evidence>
<keyword evidence="11" id="KW-1185">Reference proteome</keyword>
<sequence>MADIAEPAQAQQAARPARRGRGANGRLFYRHERLRGYGLLMPALLFMAAGILIPFGILVTMSFWTQTGFDIDTSFTLDNYAKAFEQPVYQTLILRSLYMSGAATVATVLLCYPIAYFVAFHVHRGKMLWLILLTLPFWTSYLLRVFAWKTVLGYNGVINSALMSVGLIDQPLEFLLYSQSAVIITLAHAWAPFAILPIYVSLEKIDRSLLEAATDLGDGPWRRFLRVTLPLSAPGIIAATLLIFIPTVGDYITPALLGGPDGVMIGNMIQMQFGRINDWPMGATLAIIMMICVAIVALTVIVGTSRLKARAS</sequence>